<gene>
    <name evidence="2" type="ORF">HF526_18045</name>
</gene>
<dbReference type="EMBL" id="JAAXLA010000033">
    <property type="protein sequence ID" value="NMH99198.1"/>
    <property type="molecule type" value="Genomic_DNA"/>
</dbReference>
<accession>A0ABX1SFD2</accession>
<organism evidence="2 3">
    <name type="scientific">Pseudonocardia acidicola</name>
    <dbReference type="NCBI Taxonomy" id="2724939"/>
    <lineage>
        <taxon>Bacteria</taxon>
        <taxon>Bacillati</taxon>
        <taxon>Actinomycetota</taxon>
        <taxon>Actinomycetes</taxon>
        <taxon>Pseudonocardiales</taxon>
        <taxon>Pseudonocardiaceae</taxon>
        <taxon>Pseudonocardia</taxon>
    </lineage>
</organism>
<reference evidence="2 3" key="1">
    <citation type="submission" date="2020-04" db="EMBL/GenBank/DDBJ databases">
        <authorList>
            <person name="Klaysubun C."/>
            <person name="Duangmal K."/>
            <person name="Lipun K."/>
        </authorList>
    </citation>
    <scope>NUCLEOTIDE SEQUENCE [LARGE SCALE GENOMIC DNA]</scope>
    <source>
        <strain evidence="2 3">K10HN5</strain>
    </source>
</reference>
<feature type="region of interest" description="Disordered" evidence="1">
    <location>
        <begin position="1"/>
        <end position="26"/>
    </location>
</feature>
<dbReference type="RefSeq" id="WP_169382647.1">
    <property type="nucleotide sequence ID" value="NZ_JAAXLA010000033.1"/>
</dbReference>
<evidence type="ECO:0000313" key="3">
    <source>
        <dbReference type="Proteomes" id="UP000820669"/>
    </source>
</evidence>
<dbReference type="Proteomes" id="UP000820669">
    <property type="component" value="Unassembled WGS sequence"/>
</dbReference>
<protein>
    <submittedName>
        <fullName evidence="2">Uncharacterized protein</fullName>
    </submittedName>
</protein>
<comment type="caution">
    <text evidence="2">The sequence shown here is derived from an EMBL/GenBank/DDBJ whole genome shotgun (WGS) entry which is preliminary data.</text>
</comment>
<sequence>MTFGRARRLPRASRRPRPTTIRPRRRQRWDELDLPRLAALLGTVPVPEQPGIRRRIGDGALFLAGVFPEYAQRSLGLIEVARLQRTTGLRLTTADGDVCDLLEELAGGAYERSYIPGLFLMGVGIEITLTASVNLVQPAWPEDVQGDISGGGAACHAMI</sequence>
<name>A0ABX1SFD2_9PSEU</name>
<evidence type="ECO:0000256" key="1">
    <source>
        <dbReference type="SAM" id="MobiDB-lite"/>
    </source>
</evidence>
<proteinExistence type="predicted"/>
<evidence type="ECO:0000313" key="2">
    <source>
        <dbReference type="EMBL" id="NMH99198.1"/>
    </source>
</evidence>
<keyword evidence="3" id="KW-1185">Reference proteome</keyword>